<accession>A0A843XH30</accession>
<comment type="caution">
    <text evidence="2">The sequence shown here is derived from an EMBL/GenBank/DDBJ whole genome shotgun (WGS) entry which is preliminary data.</text>
</comment>
<dbReference type="EMBL" id="NMUH01008222">
    <property type="protein sequence ID" value="MQM18475.1"/>
    <property type="molecule type" value="Genomic_DNA"/>
</dbReference>
<feature type="compositionally biased region" description="Basic residues" evidence="1">
    <location>
        <begin position="227"/>
        <end position="239"/>
    </location>
</feature>
<evidence type="ECO:0000313" key="3">
    <source>
        <dbReference type="Proteomes" id="UP000652761"/>
    </source>
</evidence>
<feature type="region of interest" description="Disordered" evidence="1">
    <location>
        <begin position="1"/>
        <end position="23"/>
    </location>
</feature>
<organism evidence="2 3">
    <name type="scientific">Colocasia esculenta</name>
    <name type="common">Wild taro</name>
    <name type="synonym">Arum esculentum</name>
    <dbReference type="NCBI Taxonomy" id="4460"/>
    <lineage>
        <taxon>Eukaryota</taxon>
        <taxon>Viridiplantae</taxon>
        <taxon>Streptophyta</taxon>
        <taxon>Embryophyta</taxon>
        <taxon>Tracheophyta</taxon>
        <taxon>Spermatophyta</taxon>
        <taxon>Magnoliopsida</taxon>
        <taxon>Liliopsida</taxon>
        <taxon>Araceae</taxon>
        <taxon>Aroideae</taxon>
        <taxon>Colocasieae</taxon>
        <taxon>Colocasia</taxon>
    </lineage>
</organism>
<evidence type="ECO:0000256" key="1">
    <source>
        <dbReference type="SAM" id="MobiDB-lite"/>
    </source>
</evidence>
<feature type="region of interest" description="Disordered" evidence="1">
    <location>
        <begin position="48"/>
        <end position="248"/>
    </location>
</feature>
<reference evidence="2" key="1">
    <citation type="submission" date="2017-07" db="EMBL/GenBank/DDBJ databases">
        <title>Taro Niue Genome Assembly and Annotation.</title>
        <authorList>
            <person name="Atibalentja N."/>
            <person name="Keating K."/>
            <person name="Fields C.J."/>
        </authorList>
    </citation>
    <scope>NUCLEOTIDE SEQUENCE</scope>
    <source>
        <strain evidence="2">Niue_2</strain>
        <tissue evidence="2">Leaf</tissue>
    </source>
</reference>
<feature type="compositionally biased region" description="Polar residues" evidence="1">
    <location>
        <begin position="104"/>
        <end position="116"/>
    </location>
</feature>
<evidence type="ECO:0000313" key="2">
    <source>
        <dbReference type="EMBL" id="MQM18475.1"/>
    </source>
</evidence>
<dbReference type="Proteomes" id="UP000652761">
    <property type="component" value="Unassembled WGS sequence"/>
</dbReference>
<keyword evidence="3" id="KW-1185">Reference proteome</keyword>
<sequence>MNSCHSESLPEESRGPEQQELQQAEAKLLYKAVKWETPTAESYKAAEIEKCFDHNPGKAKDDSRRTDGQHNVKANPRHTPAETTELTEHQSDHVRPGSHDTAPKSRTSTRSRNEQPGVTLRDTKQPSENDVSPQARPPLTSSRSRPTSRTTQHLRHSTRSGNYTLRCHHRRYQGMGYQNSWVSTKDTPREPAEWKPLNTAHEANRQNPRKRDMARLQPLCKPGQREHNRRNNVKHRHSKSNQATATGS</sequence>
<feature type="compositionally biased region" description="Basic and acidic residues" evidence="1">
    <location>
        <begin position="86"/>
        <end position="103"/>
    </location>
</feature>
<feature type="compositionally biased region" description="Polar residues" evidence="1">
    <location>
        <begin position="176"/>
        <end position="185"/>
    </location>
</feature>
<feature type="compositionally biased region" description="Low complexity" evidence="1">
    <location>
        <begin position="137"/>
        <end position="151"/>
    </location>
</feature>
<name>A0A843XH30_COLES</name>
<proteinExistence type="predicted"/>
<feature type="compositionally biased region" description="Basic and acidic residues" evidence="1">
    <location>
        <begin position="48"/>
        <end position="70"/>
    </location>
</feature>
<protein>
    <submittedName>
        <fullName evidence="2">Uncharacterized protein</fullName>
    </submittedName>
</protein>
<gene>
    <name evidence="2" type="ORF">Taro_051467</name>
</gene>
<dbReference type="AlphaFoldDB" id="A0A843XH30"/>